<name>A0A9N8KSI5_9PEZI</name>
<dbReference type="OrthoDB" id="3946017at2759"/>
<dbReference type="SUPFAM" id="SSF54695">
    <property type="entry name" value="POZ domain"/>
    <property type="match status" value="1"/>
</dbReference>
<evidence type="ECO:0000313" key="3">
    <source>
        <dbReference type="Proteomes" id="UP000745764"/>
    </source>
</evidence>
<comment type="caution">
    <text evidence="2">The sequence shown here is derived from an EMBL/GenBank/DDBJ whole genome shotgun (WGS) entry which is preliminary data.</text>
</comment>
<sequence>YEAVHLQLQGRVVLINKTLLRLFCPYYRAVFDSGFAESRQKIVSMGIEYEDISVFGHWLNSGRLVVSDYGQLVRLYVFADYHDFPALRRAIMLKLDRGGAVLVKLKHDLITIREKIACDLICQLSSASWSRMTWSTSTPTDTPTHPASVVTIPATTMNTLASWNGFPKSARA</sequence>
<keyword evidence="3" id="KW-1185">Reference proteome</keyword>
<dbReference type="InterPro" id="IPR000210">
    <property type="entry name" value="BTB/POZ_dom"/>
</dbReference>
<feature type="domain" description="BTB" evidence="1">
    <location>
        <begin position="2"/>
        <end position="68"/>
    </location>
</feature>
<dbReference type="Gene3D" id="3.30.710.10">
    <property type="entry name" value="Potassium Channel Kv1.1, Chain A"/>
    <property type="match status" value="1"/>
</dbReference>
<dbReference type="InterPro" id="IPR011333">
    <property type="entry name" value="SKP1/BTB/POZ_sf"/>
</dbReference>
<proteinExistence type="predicted"/>
<dbReference type="Proteomes" id="UP000745764">
    <property type="component" value="Unassembled WGS sequence"/>
</dbReference>
<reference evidence="2" key="1">
    <citation type="submission" date="2020-06" db="EMBL/GenBank/DDBJ databases">
        <authorList>
            <person name="Onetto C."/>
        </authorList>
    </citation>
    <scope>NUCLEOTIDE SEQUENCE</scope>
</reference>
<dbReference type="EMBL" id="CAINUL010000014">
    <property type="protein sequence ID" value="CAD0112050.1"/>
    <property type="molecule type" value="Genomic_DNA"/>
</dbReference>
<evidence type="ECO:0000313" key="2">
    <source>
        <dbReference type="EMBL" id="CAD0112050.1"/>
    </source>
</evidence>
<dbReference type="PROSITE" id="PS50097">
    <property type="entry name" value="BTB"/>
    <property type="match status" value="1"/>
</dbReference>
<accession>A0A9N8KSI5</accession>
<feature type="non-terminal residue" evidence="2">
    <location>
        <position position="1"/>
    </location>
</feature>
<gene>
    <name evidence="2" type="ORF">AWRI4620_LOCUS6305</name>
</gene>
<evidence type="ECO:0000259" key="1">
    <source>
        <dbReference type="PROSITE" id="PS50097"/>
    </source>
</evidence>
<dbReference type="AlphaFoldDB" id="A0A9N8KSI5"/>
<protein>
    <recommendedName>
        <fullName evidence="1">BTB domain-containing protein</fullName>
    </recommendedName>
</protein>
<feature type="non-terminal residue" evidence="2">
    <location>
        <position position="172"/>
    </location>
</feature>
<organism evidence="2 3">
    <name type="scientific">Aureobasidium uvarum</name>
    <dbReference type="NCBI Taxonomy" id="2773716"/>
    <lineage>
        <taxon>Eukaryota</taxon>
        <taxon>Fungi</taxon>
        <taxon>Dikarya</taxon>
        <taxon>Ascomycota</taxon>
        <taxon>Pezizomycotina</taxon>
        <taxon>Dothideomycetes</taxon>
        <taxon>Dothideomycetidae</taxon>
        <taxon>Dothideales</taxon>
        <taxon>Saccotheciaceae</taxon>
        <taxon>Aureobasidium</taxon>
    </lineage>
</organism>